<proteinExistence type="predicted"/>
<name>A0A9W7A1V7_9STRA</name>
<dbReference type="Proteomes" id="UP001165082">
    <property type="component" value="Unassembled WGS sequence"/>
</dbReference>
<evidence type="ECO:0000313" key="3">
    <source>
        <dbReference type="EMBL" id="GMH59860.1"/>
    </source>
</evidence>
<evidence type="ECO:0000256" key="1">
    <source>
        <dbReference type="SAM" id="Coils"/>
    </source>
</evidence>
<feature type="region of interest" description="Disordered" evidence="2">
    <location>
        <begin position="131"/>
        <end position="174"/>
    </location>
</feature>
<dbReference type="EMBL" id="BRXZ01001008">
    <property type="protein sequence ID" value="GMH59860.1"/>
    <property type="molecule type" value="Genomic_DNA"/>
</dbReference>
<reference evidence="3" key="1">
    <citation type="submission" date="2022-07" db="EMBL/GenBank/DDBJ databases">
        <title>Genome analysis of Parmales, a sister group of diatoms, reveals the evolutionary specialization of diatoms from phago-mixotrophs to photoautotrophs.</title>
        <authorList>
            <person name="Ban H."/>
            <person name="Sato S."/>
            <person name="Yoshikawa S."/>
            <person name="Kazumasa Y."/>
            <person name="Nakamura Y."/>
            <person name="Ichinomiya M."/>
            <person name="Saitoh K."/>
            <person name="Sato N."/>
            <person name="Blanc-Mathieu R."/>
            <person name="Endo H."/>
            <person name="Kuwata A."/>
            <person name="Ogata H."/>
        </authorList>
    </citation>
    <scope>NUCLEOTIDE SEQUENCE</scope>
</reference>
<dbReference type="OrthoDB" id="10495395at2759"/>
<organism evidence="3 4">
    <name type="scientific">Triparma retinervis</name>
    <dbReference type="NCBI Taxonomy" id="2557542"/>
    <lineage>
        <taxon>Eukaryota</taxon>
        <taxon>Sar</taxon>
        <taxon>Stramenopiles</taxon>
        <taxon>Ochrophyta</taxon>
        <taxon>Bolidophyceae</taxon>
        <taxon>Parmales</taxon>
        <taxon>Triparmaceae</taxon>
        <taxon>Triparma</taxon>
    </lineage>
</organism>
<dbReference type="AlphaFoldDB" id="A0A9W7A1V7"/>
<sequence>MTQTIEHLHSQLASLQSSLSLRSSGDELILKVTELESENCTLREEVHQQSSLIRELDEDAGRLALEGEESASVIQNLREENMALKENLFATLQNQLAKSENEAIILKHDLQQSARRESELREIINDLRSTMDGMASGKKTPPPPPSPPPQPVDSSAAASKIESLEAANRKLGNL</sequence>
<comment type="caution">
    <text evidence="3">The sequence shown here is derived from an EMBL/GenBank/DDBJ whole genome shotgun (WGS) entry which is preliminary data.</text>
</comment>
<accession>A0A9W7A1V7</accession>
<gene>
    <name evidence="3" type="ORF">TrRE_jg7116</name>
</gene>
<evidence type="ECO:0000313" key="4">
    <source>
        <dbReference type="Proteomes" id="UP001165082"/>
    </source>
</evidence>
<keyword evidence="1" id="KW-0175">Coiled coil</keyword>
<evidence type="ECO:0000256" key="2">
    <source>
        <dbReference type="SAM" id="MobiDB-lite"/>
    </source>
</evidence>
<keyword evidence="4" id="KW-1185">Reference proteome</keyword>
<feature type="non-terminal residue" evidence="3">
    <location>
        <position position="174"/>
    </location>
</feature>
<protein>
    <submittedName>
        <fullName evidence="3">Uncharacterized protein</fullName>
    </submittedName>
</protein>
<feature type="coiled-coil region" evidence="1">
    <location>
        <begin position="74"/>
        <end position="109"/>
    </location>
</feature>
<feature type="compositionally biased region" description="Pro residues" evidence="2">
    <location>
        <begin position="140"/>
        <end position="151"/>
    </location>
</feature>